<evidence type="ECO:0000313" key="5">
    <source>
        <dbReference type="Proteomes" id="UP001597353"/>
    </source>
</evidence>
<accession>A0ABW4S420</accession>
<keyword evidence="2" id="KW-1133">Transmembrane helix</keyword>
<comment type="caution">
    <text evidence="4">The sequence shown here is derived from an EMBL/GenBank/DDBJ whole genome shotgun (WGS) entry which is preliminary data.</text>
</comment>
<feature type="domain" description="LysM" evidence="3">
    <location>
        <begin position="443"/>
        <end position="492"/>
    </location>
</feature>
<feature type="region of interest" description="Disordered" evidence="1">
    <location>
        <begin position="198"/>
        <end position="279"/>
    </location>
</feature>
<keyword evidence="5" id="KW-1185">Reference proteome</keyword>
<dbReference type="Pfam" id="PF01476">
    <property type="entry name" value="LysM"/>
    <property type="match status" value="1"/>
</dbReference>
<evidence type="ECO:0000256" key="1">
    <source>
        <dbReference type="SAM" id="MobiDB-lite"/>
    </source>
</evidence>
<feature type="region of interest" description="Disordered" evidence="1">
    <location>
        <begin position="1"/>
        <end position="20"/>
    </location>
</feature>
<protein>
    <submittedName>
        <fullName evidence="4">LysM peptidoglycan-binding domain-containing protein</fullName>
    </submittedName>
</protein>
<evidence type="ECO:0000313" key="4">
    <source>
        <dbReference type="EMBL" id="MFD1912340.1"/>
    </source>
</evidence>
<feature type="transmembrane region" description="Helical" evidence="2">
    <location>
        <begin position="29"/>
        <end position="51"/>
    </location>
</feature>
<gene>
    <name evidence="4" type="ORF">ACFSGJ_08940</name>
</gene>
<dbReference type="CDD" id="cd00118">
    <property type="entry name" value="LysM"/>
    <property type="match status" value="1"/>
</dbReference>
<keyword evidence="2" id="KW-0812">Transmembrane</keyword>
<feature type="compositionally biased region" description="Low complexity" evidence="1">
    <location>
        <begin position="213"/>
        <end position="228"/>
    </location>
</feature>
<sequence>MSEETAVDTGKAGAGTSGAAKSGAARWPLIAGAAAGGAGLSVVAVALWYGMARPPLDPPQAVVADAPSYATPDTVAMAVPAPEPDETADEAPQPPRFDTVRHSPDGGTIVAGSAAPGAEVSVIVDGAEVARATANSGGAFVAMFDLPPSSDPRVLTMAAGPEGDDPVMAGQSIIIAPRLAALEPADGAEDSAPLALMSADETSGPDTAEPEAPRLAEAAATEAPEPAAVDPSPEQIAATPAAGDAPPSAGAGDALATAPADPGSLTAAEAPATPAEDKAEAVELAADTSAAVPAPGDTMPGAAADPVAVADSGEAVAPALLMADDEGVRLLSDGPAPNVVIDTIGYDAAGEVQLAGRATGEGHVRLYLDNRETATLPVGPDGQWEGQLPDVASGLYTLRVDELSPEGQVVSRFETPFQRDEPEDLARLAAELETAAADGVAVQVVTVQPGYTLWGIARERYGRGIEYVRVYEANRDQIRNPHLIYPGQVFTFPEETTAE</sequence>
<dbReference type="EMBL" id="JBHUGH010000006">
    <property type="protein sequence ID" value="MFD1912340.1"/>
    <property type="molecule type" value="Genomic_DNA"/>
</dbReference>
<proteinExistence type="predicted"/>
<dbReference type="PANTHER" id="PTHR34700:SF4">
    <property type="entry name" value="PHAGE-LIKE ELEMENT PBSX PROTEIN XKDP"/>
    <property type="match status" value="1"/>
</dbReference>
<dbReference type="InterPro" id="IPR036779">
    <property type="entry name" value="LysM_dom_sf"/>
</dbReference>
<dbReference type="PANTHER" id="PTHR34700">
    <property type="entry name" value="POTASSIUM BINDING PROTEIN KBP"/>
    <property type="match status" value="1"/>
</dbReference>
<dbReference type="Proteomes" id="UP001597353">
    <property type="component" value="Unassembled WGS sequence"/>
</dbReference>
<dbReference type="PROSITE" id="PS51782">
    <property type="entry name" value="LYSM"/>
    <property type="match status" value="1"/>
</dbReference>
<reference evidence="5" key="1">
    <citation type="journal article" date="2019" name="Int. J. Syst. Evol. Microbiol.">
        <title>The Global Catalogue of Microorganisms (GCM) 10K type strain sequencing project: providing services to taxonomists for standard genome sequencing and annotation.</title>
        <authorList>
            <consortium name="The Broad Institute Genomics Platform"/>
            <consortium name="The Broad Institute Genome Sequencing Center for Infectious Disease"/>
            <person name="Wu L."/>
            <person name="Ma J."/>
        </authorList>
    </citation>
    <scope>NUCLEOTIDE SEQUENCE [LARGE SCALE GENOMIC DNA]</scope>
    <source>
        <strain evidence="5">CGMCC 4.7242</strain>
    </source>
</reference>
<dbReference type="InterPro" id="IPR018392">
    <property type="entry name" value="LysM"/>
</dbReference>
<feature type="compositionally biased region" description="Low complexity" evidence="1">
    <location>
        <begin position="237"/>
        <end position="274"/>
    </location>
</feature>
<name>A0ABW4S420_9RHOB</name>
<dbReference type="InterPro" id="IPR052196">
    <property type="entry name" value="Bact_Kbp"/>
</dbReference>
<keyword evidence="2" id="KW-0472">Membrane</keyword>
<organism evidence="4 5">
    <name type="scientific">Halodurantibacterium flavum</name>
    <dbReference type="NCBI Taxonomy" id="1382802"/>
    <lineage>
        <taxon>Bacteria</taxon>
        <taxon>Pseudomonadati</taxon>
        <taxon>Pseudomonadota</taxon>
        <taxon>Alphaproteobacteria</taxon>
        <taxon>Rhodobacterales</taxon>
        <taxon>Paracoccaceae</taxon>
        <taxon>Halodurantibacterium</taxon>
    </lineage>
</organism>
<evidence type="ECO:0000259" key="3">
    <source>
        <dbReference type="PROSITE" id="PS51782"/>
    </source>
</evidence>
<dbReference type="RefSeq" id="WP_390260892.1">
    <property type="nucleotide sequence ID" value="NZ_JBHUGH010000006.1"/>
</dbReference>
<dbReference type="Gene3D" id="3.10.350.10">
    <property type="entry name" value="LysM domain"/>
    <property type="match status" value="1"/>
</dbReference>
<evidence type="ECO:0000256" key="2">
    <source>
        <dbReference type="SAM" id="Phobius"/>
    </source>
</evidence>